<feature type="transmembrane region" description="Helical" evidence="6">
    <location>
        <begin position="322"/>
        <end position="339"/>
    </location>
</feature>
<dbReference type="InterPro" id="IPR009637">
    <property type="entry name" value="GPR107/GPR108-like"/>
</dbReference>
<evidence type="ECO:0000259" key="7">
    <source>
        <dbReference type="Pfam" id="PF06814"/>
    </source>
</evidence>
<comment type="subcellular location">
    <subcellularLocation>
        <location evidence="1">Membrane</location>
        <topology evidence="1">Multi-pass membrane protein</topology>
    </subcellularLocation>
</comment>
<evidence type="ECO:0000256" key="4">
    <source>
        <dbReference type="ARBA" id="ARBA00022989"/>
    </source>
</evidence>
<keyword evidence="2 6" id="KW-0812">Transmembrane</keyword>
<sequence length="558" mass="62867">MRDRGSCSVMVCSYGYIIGTMLMSYWINGVGGSIHEYKSEAFIPRFNSFFFHGGSEGLYASKVLDTTDDKPLNGKSFIRFESITFRRTKEVASKQNEMQRSTGLVEAIIVEVKERDKIGGAYQNSNAICCTPALANDGSCKVGEVIIRQDPDNPGWPKRIQTSFEGKNEDAKMVLQAVEINKTGMYYLYFMFCDPQLKGTLISGRTVWRNPEGYLPGKMTPLMTFYGFMSLVYLVLGLLWFLWFVQYCKDTIQLHYHISAVIGLGMCEMTLWFFEYANLNATGSRPMGITLWAVTFSAFKKTVSRLLLLVVSMGYGVMRPTVGAITSKVLFFGVTYFVASEALELVEHLGNINDFSGNARVFLVLPVSVLDACFILWMFSSLSDTLEKLLIRRSMAKLALYRKFTNSLAVSVLFSVAWIGYELYFNASDPLSELWQRAWIIPAFWTMLAYILLVVICILWAPSNNATRYAYLEESGDDLDEEGISLSGNGVKVATELETKLERKERMAPIQLQQIMCLGWEKISRRASENDACLPSNHSIPHGSRSSPFSLIPPDCYV</sequence>
<evidence type="ECO:0000256" key="1">
    <source>
        <dbReference type="ARBA" id="ARBA00004141"/>
    </source>
</evidence>
<feature type="transmembrane region" description="Helical" evidence="6">
    <location>
        <begin position="439"/>
        <end position="461"/>
    </location>
</feature>
<accession>A0ABC8QWF3</accession>
<name>A0ABC8QWF3_9AQUA</name>
<gene>
    <name evidence="8" type="ORF">ILEXP_LOCUS2859</name>
</gene>
<evidence type="ECO:0000313" key="9">
    <source>
        <dbReference type="Proteomes" id="UP001642360"/>
    </source>
</evidence>
<reference evidence="8 9" key="1">
    <citation type="submission" date="2024-02" db="EMBL/GenBank/DDBJ databases">
        <authorList>
            <person name="Vignale AGUSTIN F."/>
            <person name="Sosa J E."/>
            <person name="Modenutti C."/>
        </authorList>
    </citation>
    <scope>NUCLEOTIDE SEQUENCE [LARGE SCALE GENOMIC DNA]</scope>
</reference>
<dbReference type="Proteomes" id="UP001642360">
    <property type="component" value="Unassembled WGS sequence"/>
</dbReference>
<proteinExistence type="predicted"/>
<evidence type="ECO:0000256" key="2">
    <source>
        <dbReference type="ARBA" id="ARBA00022692"/>
    </source>
</evidence>
<evidence type="ECO:0000256" key="3">
    <source>
        <dbReference type="ARBA" id="ARBA00022729"/>
    </source>
</evidence>
<comment type="caution">
    <text evidence="8">The sequence shown here is derived from an EMBL/GenBank/DDBJ whole genome shotgun (WGS) entry which is preliminary data.</text>
</comment>
<dbReference type="GO" id="GO:0016020">
    <property type="term" value="C:membrane"/>
    <property type="evidence" value="ECO:0007669"/>
    <property type="project" value="UniProtKB-SubCell"/>
</dbReference>
<feature type="transmembrane region" description="Helical" evidence="6">
    <location>
        <begin position="359"/>
        <end position="379"/>
    </location>
</feature>
<keyword evidence="9" id="KW-1185">Reference proteome</keyword>
<feature type="transmembrane region" description="Helical" evidence="6">
    <location>
        <begin position="7"/>
        <end position="27"/>
    </location>
</feature>
<feature type="transmembrane region" description="Helical" evidence="6">
    <location>
        <begin position="225"/>
        <end position="244"/>
    </location>
</feature>
<feature type="transmembrane region" description="Helical" evidence="6">
    <location>
        <begin position="400"/>
        <end position="419"/>
    </location>
</feature>
<evidence type="ECO:0000256" key="6">
    <source>
        <dbReference type="SAM" id="Phobius"/>
    </source>
</evidence>
<dbReference type="PANTHER" id="PTHR21229:SF79">
    <property type="entry name" value="TRANSMEMBRANE PROTEIN 87B-LIKE ISOFORM X1"/>
    <property type="match status" value="1"/>
</dbReference>
<dbReference type="Pfam" id="PF06814">
    <property type="entry name" value="GOST_TM"/>
    <property type="match status" value="1"/>
</dbReference>
<feature type="transmembrane region" description="Helical" evidence="6">
    <location>
        <begin position="256"/>
        <end position="274"/>
    </location>
</feature>
<feature type="domain" description="GOST seven transmembrane" evidence="7">
    <location>
        <begin position="221"/>
        <end position="466"/>
    </location>
</feature>
<evidence type="ECO:0000313" key="8">
    <source>
        <dbReference type="EMBL" id="CAK9135902.1"/>
    </source>
</evidence>
<organism evidence="8 9">
    <name type="scientific">Ilex paraguariensis</name>
    <name type="common">yerba mate</name>
    <dbReference type="NCBI Taxonomy" id="185542"/>
    <lineage>
        <taxon>Eukaryota</taxon>
        <taxon>Viridiplantae</taxon>
        <taxon>Streptophyta</taxon>
        <taxon>Embryophyta</taxon>
        <taxon>Tracheophyta</taxon>
        <taxon>Spermatophyta</taxon>
        <taxon>Magnoliopsida</taxon>
        <taxon>eudicotyledons</taxon>
        <taxon>Gunneridae</taxon>
        <taxon>Pentapetalae</taxon>
        <taxon>asterids</taxon>
        <taxon>campanulids</taxon>
        <taxon>Aquifoliales</taxon>
        <taxon>Aquifoliaceae</taxon>
        <taxon>Ilex</taxon>
    </lineage>
</organism>
<dbReference type="AlphaFoldDB" id="A0ABC8QWF3"/>
<keyword evidence="3" id="KW-0732">Signal</keyword>
<dbReference type="PANTHER" id="PTHR21229">
    <property type="entry name" value="LUNG SEVEN TRANSMEMBRANE RECEPTOR"/>
    <property type="match status" value="1"/>
</dbReference>
<keyword evidence="4 6" id="KW-1133">Transmembrane helix</keyword>
<protein>
    <recommendedName>
        <fullName evidence="7">GOST seven transmembrane domain-containing protein</fullName>
    </recommendedName>
</protein>
<feature type="transmembrane region" description="Helical" evidence="6">
    <location>
        <begin position="289"/>
        <end position="310"/>
    </location>
</feature>
<evidence type="ECO:0000256" key="5">
    <source>
        <dbReference type="ARBA" id="ARBA00023136"/>
    </source>
</evidence>
<keyword evidence="5 6" id="KW-0472">Membrane</keyword>
<dbReference type="EMBL" id="CAUOFW020000725">
    <property type="protein sequence ID" value="CAK9135902.1"/>
    <property type="molecule type" value="Genomic_DNA"/>
</dbReference>
<dbReference type="InterPro" id="IPR053937">
    <property type="entry name" value="GOST_TM"/>
</dbReference>